<reference evidence="1 2" key="1">
    <citation type="submission" date="2019-02" db="EMBL/GenBank/DDBJ databases">
        <title>Deep-cultivation of Planctomycetes and their phenomic and genomic characterization uncovers novel biology.</title>
        <authorList>
            <person name="Wiegand S."/>
            <person name="Jogler M."/>
            <person name="Boedeker C."/>
            <person name="Pinto D."/>
            <person name="Vollmers J."/>
            <person name="Rivas-Marin E."/>
            <person name="Kohn T."/>
            <person name="Peeters S.H."/>
            <person name="Heuer A."/>
            <person name="Rast P."/>
            <person name="Oberbeckmann S."/>
            <person name="Bunk B."/>
            <person name="Jeske O."/>
            <person name="Meyerdierks A."/>
            <person name="Storesund J.E."/>
            <person name="Kallscheuer N."/>
            <person name="Luecker S."/>
            <person name="Lage O.M."/>
            <person name="Pohl T."/>
            <person name="Merkel B.J."/>
            <person name="Hornburger P."/>
            <person name="Mueller R.-W."/>
            <person name="Bruemmer F."/>
            <person name="Labrenz M."/>
            <person name="Spormann A.M."/>
            <person name="Op den Camp H."/>
            <person name="Overmann J."/>
            <person name="Amann R."/>
            <person name="Jetten M.S.M."/>
            <person name="Mascher T."/>
            <person name="Medema M.H."/>
            <person name="Devos D.P."/>
            <person name="Kaster A.-K."/>
            <person name="Ovreas L."/>
            <person name="Rohde M."/>
            <person name="Galperin M.Y."/>
            <person name="Jogler C."/>
        </authorList>
    </citation>
    <scope>NUCLEOTIDE SEQUENCE [LARGE SCALE GENOMIC DNA]</scope>
    <source>
        <strain evidence="1 2">Pla110</strain>
    </source>
</reference>
<evidence type="ECO:0008006" key="3">
    <source>
        <dbReference type="Google" id="ProtNLM"/>
    </source>
</evidence>
<sequence>MGFLKRFLKETNREGHIPQGHSSFGEVSEEQLETHLGIARYGSYVLTDAVRPSYDLQVVPSAGFRHDTYEDRESGIRIPVCMAAASREDIIDLFLDLLDPLGDEVDLVLETSHDNNHGRHQDLYREHIDMPVLKSTLLDYEDLLLNDGCTGLAVLNPKIPMEVQFDEHKLLIMYGHELGPFEEILRSYNLPCSEELKFITEAEHVHSSTDEFSEQFQQMCYRLGIDD</sequence>
<keyword evidence="2" id="KW-1185">Reference proteome</keyword>
<accession>A0A518CQ71</accession>
<gene>
    <name evidence="1" type="ORF">Pla110_31170</name>
</gene>
<name>A0A518CQ71_9PLAN</name>
<organism evidence="1 2">
    <name type="scientific">Polystyrenella longa</name>
    <dbReference type="NCBI Taxonomy" id="2528007"/>
    <lineage>
        <taxon>Bacteria</taxon>
        <taxon>Pseudomonadati</taxon>
        <taxon>Planctomycetota</taxon>
        <taxon>Planctomycetia</taxon>
        <taxon>Planctomycetales</taxon>
        <taxon>Planctomycetaceae</taxon>
        <taxon>Polystyrenella</taxon>
    </lineage>
</organism>
<proteinExistence type="predicted"/>
<evidence type="ECO:0000313" key="2">
    <source>
        <dbReference type="Proteomes" id="UP000317178"/>
    </source>
</evidence>
<evidence type="ECO:0000313" key="1">
    <source>
        <dbReference type="EMBL" id="QDU81376.1"/>
    </source>
</evidence>
<dbReference type="Proteomes" id="UP000317178">
    <property type="component" value="Chromosome"/>
</dbReference>
<dbReference type="AlphaFoldDB" id="A0A518CQ71"/>
<dbReference type="EMBL" id="CP036281">
    <property type="protein sequence ID" value="QDU81376.1"/>
    <property type="molecule type" value="Genomic_DNA"/>
</dbReference>
<dbReference type="RefSeq" id="WP_144996669.1">
    <property type="nucleotide sequence ID" value="NZ_CP036281.1"/>
</dbReference>
<protein>
    <recommendedName>
        <fullName evidence="3">Suppressor of fused protein (SUFU)</fullName>
    </recommendedName>
</protein>
<dbReference type="OrthoDB" id="252714at2"/>
<dbReference type="KEGG" id="plon:Pla110_31170"/>